<dbReference type="OrthoDB" id="351099at2157"/>
<proteinExistence type="predicted"/>
<dbReference type="Proteomes" id="UP000324021">
    <property type="component" value="Unassembled WGS sequence"/>
</dbReference>
<dbReference type="AlphaFoldDB" id="A0A1G6ZRJ1"/>
<name>A0A1G6ZRJ1_9EURY</name>
<dbReference type="EMBL" id="FMZP01000113">
    <property type="protein sequence ID" value="SDE04186.1"/>
    <property type="molecule type" value="Genomic_DNA"/>
</dbReference>
<sequence>MGRQGPTTKEELRQSLGEIIQQAHNNGVDLNDGAYPLQHDDPDIPDFELMLFQLKS</sequence>
<evidence type="ECO:0000313" key="1">
    <source>
        <dbReference type="EMBL" id="SDE04186.1"/>
    </source>
</evidence>
<dbReference type="RefSeq" id="WP_175542270.1">
    <property type="nucleotide sequence ID" value="NZ_FOIC01000062.1"/>
</dbReference>
<accession>A0A1G6ZRJ1</accession>
<evidence type="ECO:0000313" key="2">
    <source>
        <dbReference type="Proteomes" id="UP000324021"/>
    </source>
</evidence>
<reference evidence="1 2" key="1">
    <citation type="submission" date="2016-10" db="EMBL/GenBank/DDBJ databases">
        <authorList>
            <person name="Varghese N."/>
            <person name="Submissions S."/>
        </authorList>
    </citation>
    <scope>NUCLEOTIDE SEQUENCE [LARGE SCALE GENOMIC DNA]</scope>
    <source>
        <strain evidence="1 2">CDM_1</strain>
    </source>
</reference>
<organism evidence="1 2">
    <name type="scientific">Natrinema hispanicum</name>
    <dbReference type="NCBI Taxonomy" id="392421"/>
    <lineage>
        <taxon>Archaea</taxon>
        <taxon>Methanobacteriati</taxon>
        <taxon>Methanobacteriota</taxon>
        <taxon>Stenosarchaea group</taxon>
        <taxon>Halobacteria</taxon>
        <taxon>Halobacteriales</taxon>
        <taxon>Natrialbaceae</taxon>
        <taxon>Natrinema</taxon>
    </lineage>
</organism>
<protein>
    <submittedName>
        <fullName evidence="1">Uncharacterized protein</fullName>
    </submittedName>
</protein>
<gene>
    <name evidence="1" type="ORF">SAMN05192552_11132</name>
</gene>